<protein>
    <submittedName>
        <fullName evidence="1">Uncharacterized protein</fullName>
    </submittedName>
</protein>
<accession>A0AAN0XZZ4</accession>
<dbReference type="Proteomes" id="UP000092018">
    <property type="component" value="Plasmid unnamed1"/>
</dbReference>
<proteinExistence type="predicted"/>
<dbReference type="SUPFAM" id="SSF53335">
    <property type="entry name" value="S-adenosyl-L-methionine-dependent methyltransferases"/>
    <property type="match status" value="1"/>
</dbReference>
<keyword evidence="1" id="KW-0614">Plasmid</keyword>
<sequence length="218" mass="24035">MQDLGMFYEGSLPPELFEQLLAGEVPETIGEIFPEEIPVSFSDDIESVMAEVNVKQKSFQIHGNIAELGMYGVITKEMARQIASVLPPAAVLVDPCAGRGFFAKAMRELGFTVIAGDREPDRPITEILAMDALKTIDLVKEEDNAVLCMIWMPRGKLDYRLAKRWGDRPILCLGDDGEVTGSSAFASGFEGECEDLPASPLLHVRDYWSLGRFSESES</sequence>
<dbReference type="RefSeq" id="WP_065211362.1">
    <property type="nucleotide sequence ID" value="NZ_MCYB01000094.1"/>
</dbReference>
<gene>
    <name evidence="1" type="ORF">A6E01_20540</name>
</gene>
<geneLocation type="plasmid" evidence="1 2">
    <name>unnamed1</name>
</geneLocation>
<evidence type="ECO:0000313" key="2">
    <source>
        <dbReference type="Proteomes" id="UP000092018"/>
    </source>
</evidence>
<organism evidence="1 2">
    <name type="scientific">Vibrio breoganii</name>
    <dbReference type="NCBI Taxonomy" id="553239"/>
    <lineage>
        <taxon>Bacteria</taxon>
        <taxon>Pseudomonadati</taxon>
        <taxon>Pseudomonadota</taxon>
        <taxon>Gammaproteobacteria</taxon>
        <taxon>Vibrionales</taxon>
        <taxon>Vibrionaceae</taxon>
        <taxon>Vibrio</taxon>
    </lineage>
</organism>
<name>A0AAN0XZZ4_9VIBR</name>
<dbReference type="AlphaFoldDB" id="A0AAN0XZZ4"/>
<reference evidence="1 2" key="1">
    <citation type="submission" date="2016-06" db="EMBL/GenBank/DDBJ databases">
        <title>Adaptive Radiation by Waves of Gene Transfer Leads to Fine-Scale Resource Partitioning in Marine Microbes.</title>
        <authorList>
            <person name="Hehemann J.-H."/>
            <person name="Arevalo P."/>
            <person name="Datta M.S."/>
            <person name="Yu X."/>
            <person name="Corzett C."/>
            <person name="Henschel A."/>
            <person name="Preheim S.P."/>
            <person name="Timberlake S."/>
            <person name="Alm E.J."/>
            <person name="Polz M.F."/>
        </authorList>
    </citation>
    <scope>NUCLEOTIDE SEQUENCE [LARGE SCALE GENOMIC DNA]</scope>
    <source>
        <strain evidence="1 2">FF50</strain>
        <plasmid evidence="1 2">unnamed1</plasmid>
    </source>
</reference>
<dbReference type="InterPro" id="IPR029063">
    <property type="entry name" value="SAM-dependent_MTases_sf"/>
</dbReference>
<evidence type="ECO:0000313" key="1">
    <source>
        <dbReference type="EMBL" id="ANO35603.1"/>
    </source>
</evidence>
<dbReference type="EMBL" id="CP016179">
    <property type="protein sequence ID" value="ANO35603.1"/>
    <property type="molecule type" value="Genomic_DNA"/>
</dbReference>
<dbReference type="KEGG" id="vbr:A6E01_20540"/>